<feature type="chain" id="PRO_5005290608" evidence="3">
    <location>
        <begin position="17"/>
        <end position="133"/>
    </location>
</feature>
<dbReference type="PANTHER" id="PTHR10380:SF173">
    <property type="entry name" value="CUTICULAR PROTEIN 47EF, ISOFORM C-RELATED"/>
    <property type="match status" value="1"/>
</dbReference>
<dbReference type="InterPro" id="IPR050468">
    <property type="entry name" value="Cuticle_Struct_Prot"/>
</dbReference>
<dbReference type="PANTHER" id="PTHR10380">
    <property type="entry name" value="CUTICLE PROTEIN"/>
    <property type="match status" value="1"/>
</dbReference>
<sequence>MNALTAVLFCVSAVFALPVLKPHQDTQIPNLALHIYGPSKDGSYSYNYETGNGIQAGEEGKLVKIENGKEDSLHVEGFFSYPDADGKPIALSYVADENGFQPQGEHLPTAPPVPSGILKALEYIALHPEEDTL</sequence>
<evidence type="ECO:0000256" key="1">
    <source>
        <dbReference type="ARBA" id="ARBA00022460"/>
    </source>
</evidence>
<dbReference type="InterPro" id="IPR031311">
    <property type="entry name" value="CHIT_BIND_RR_consensus"/>
</dbReference>
<name>A0A0J7L9Q5_LASNI</name>
<accession>A0A0J7L9Q5</accession>
<gene>
    <name evidence="4" type="ORF">RF55_613</name>
</gene>
<dbReference type="Proteomes" id="UP000036403">
    <property type="component" value="Unassembled WGS sequence"/>
</dbReference>
<reference evidence="4 5" key="1">
    <citation type="submission" date="2015-04" db="EMBL/GenBank/DDBJ databases">
        <title>Lasius niger genome sequencing.</title>
        <authorList>
            <person name="Konorov E.A."/>
            <person name="Nikitin M.A."/>
            <person name="Kirill M.V."/>
            <person name="Chang P."/>
        </authorList>
    </citation>
    <scope>NUCLEOTIDE SEQUENCE [LARGE SCALE GENOMIC DNA]</scope>
    <source>
        <tissue evidence="4">Whole</tissue>
    </source>
</reference>
<evidence type="ECO:0000256" key="2">
    <source>
        <dbReference type="PROSITE-ProRule" id="PRU00497"/>
    </source>
</evidence>
<evidence type="ECO:0000313" key="5">
    <source>
        <dbReference type="Proteomes" id="UP000036403"/>
    </source>
</evidence>
<evidence type="ECO:0000256" key="3">
    <source>
        <dbReference type="SAM" id="SignalP"/>
    </source>
</evidence>
<dbReference type="STRING" id="67767.A0A0J7L9Q5"/>
<dbReference type="GO" id="GO:0062129">
    <property type="term" value="C:chitin-based extracellular matrix"/>
    <property type="evidence" value="ECO:0007669"/>
    <property type="project" value="TreeGrafter"/>
</dbReference>
<keyword evidence="1 2" id="KW-0193">Cuticle</keyword>
<protein>
    <submittedName>
        <fullName evidence="4">Larval cuticle protein lcp-17-like protein</fullName>
    </submittedName>
</protein>
<dbReference type="OrthoDB" id="6379191at2759"/>
<dbReference type="EMBL" id="LBMM01000180">
    <property type="protein sequence ID" value="KMR04588.1"/>
    <property type="molecule type" value="Genomic_DNA"/>
</dbReference>
<dbReference type="InterPro" id="IPR000618">
    <property type="entry name" value="Insect_cuticle"/>
</dbReference>
<dbReference type="PROSITE" id="PS00233">
    <property type="entry name" value="CHIT_BIND_RR_1"/>
    <property type="match status" value="1"/>
</dbReference>
<evidence type="ECO:0000313" key="4">
    <source>
        <dbReference type="EMBL" id="KMR04588.1"/>
    </source>
</evidence>
<dbReference type="PROSITE" id="PS51155">
    <property type="entry name" value="CHIT_BIND_RR_2"/>
    <property type="match status" value="1"/>
</dbReference>
<dbReference type="AlphaFoldDB" id="A0A0J7L9Q5"/>
<feature type="signal peptide" evidence="3">
    <location>
        <begin position="1"/>
        <end position="16"/>
    </location>
</feature>
<dbReference type="GO" id="GO:0008010">
    <property type="term" value="F:structural constituent of chitin-based larval cuticle"/>
    <property type="evidence" value="ECO:0007669"/>
    <property type="project" value="TreeGrafter"/>
</dbReference>
<keyword evidence="3" id="KW-0732">Signal</keyword>
<keyword evidence="5" id="KW-1185">Reference proteome</keyword>
<comment type="caution">
    <text evidence="4">The sequence shown here is derived from an EMBL/GenBank/DDBJ whole genome shotgun (WGS) entry which is preliminary data.</text>
</comment>
<dbReference type="Pfam" id="PF00379">
    <property type="entry name" value="Chitin_bind_4"/>
    <property type="match status" value="1"/>
</dbReference>
<dbReference type="PRINTS" id="PR00947">
    <property type="entry name" value="CUTICLE"/>
</dbReference>
<proteinExistence type="predicted"/>
<dbReference type="PaxDb" id="67767-A0A0J7L9Q5"/>
<organism evidence="4 5">
    <name type="scientific">Lasius niger</name>
    <name type="common">Black garden ant</name>
    <dbReference type="NCBI Taxonomy" id="67767"/>
    <lineage>
        <taxon>Eukaryota</taxon>
        <taxon>Metazoa</taxon>
        <taxon>Ecdysozoa</taxon>
        <taxon>Arthropoda</taxon>
        <taxon>Hexapoda</taxon>
        <taxon>Insecta</taxon>
        <taxon>Pterygota</taxon>
        <taxon>Neoptera</taxon>
        <taxon>Endopterygota</taxon>
        <taxon>Hymenoptera</taxon>
        <taxon>Apocrita</taxon>
        <taxon>Aculeata</taxon>
        <taxon>Formicoidea</taxon>
        <taxon>Formicidae</taxon>
        <taxon>Formicinae</taxon>
        <taxon>Lasius</taxon>
        <taxon>Lasius</taxon>
    </lineage>
</organism>